<proteinExistence type="predicted"/>
<evidence type="ECO:0000313" key="4">
    <source>
        <dbReference type="Proteomes" id="UP000219494"/>
    </source>
</evidence>
<organism evidence="3 4">
    <name type="scientific">Sphingomonas guangdongensis</name>
    <dbReference type="NCBI Taxonomy" id="1141890"/>
    <lineage>
        <taxon>Bacteria</taxon>
        <taxon>Pseudomonadati</taxon>
        <taxon>Pseudomonadota</taxon>
        <taxon>Alphaproteobacteria</taxon>
        <taxon>Sphingomonadales</taxon>
        <taxon>Sphingomonadaceae</taxon>
        <taxon>Sphingomonas</taxon>
    </lineage>
</organism>
<feature type="transmembrane region" description="Helical" evidence="1">
    <location>
        <begin position="50"/>
        <end position="73"/>
    </location>
</feature>
<feature type="chain" id="PRO_5012357432" evidence="2">
    <location>
        <begin position="23"/>
        <end position="80"/>
    </location>
</feature>
<dbReference type="Proteomes" id="UP000219494">
    <property type="component" value="Unassembled WGS sequence"/>
</dbReference>
<keyword evidence="2" id="KW-0732">Signal</keyword>
<evidence type="ECO:0000313" key="3">
    <source>
        <dbReference type="EMBL" id="SOB86590.1"/>
    </source>
</evidence>
<name>A0A285QX95_9SPHN</name>
<evidence type="ECO:0000256" key="2">
    <source>
        <dbReference type="SAM" id="SignalP"/>
    </source>
</evidence>
<protein>
    <submittedName>
        <fullName evidence="3">Uncharacterized protein</fullName>
    </submittedName>
</protein>
<keyword evidence="1" id="KW-0812">Transmembrane</keyword>
<sequence>MRLAKVLMAAAAMTMTAAPAVAASRTASAAPSLAKAPQVRAATKAGKSKAVAPAFLIALLAIVPLGFAVYTAADGEPDSD</sequence>
<accession>A0A285QX95</accession>
<evidence type="ECO:0000256" key="1">
    <source>
        <dbReference type="SAM" id="Phobius"/>
    </source>
</evidence>
<feature type="signal peptide" evidence="2">
    <location>
        <begin position="1"/>
        <end position="22"/>
    </location>
</feature>
<keyword evidence="1" id="KW-0472">Membrane</keyword>
<keyword evidence="4" id="KW-1185">Reference proteome</keyword>
<dbReference type="AlphaFoldDB" id="A0A285QX95"/>
<gene>
    <name evidence="3" type="ORF">SAMN06297144_1697</name>
</gene>
<keyword evidence="1" id="KW-1133">Transmembrane helix</keyword>
<reference evidence="3 4" key="1">
    <citation type="submission" date="2017-07" db="EMBL/GenBank/DDBJ databases">
        <authorList>
            <person name="Sun Z.S."/>
            <person name="Albrecht U."/>
            <person name="Echele G."/>
            <person name="Lee C.C."/>
        </authorList>
    </citation>
    <scope>NUCLEOTIDE SEQUENCE [LARGE SCALE GENOMIC DNA]</scope>
    <source>
        <strain evidence="3 4">CGMCC 1.12672</strain>
    </source>
</reference>
<dbReference type="EMBL" id="OBMI01000002">
    <property type="protein sequence ID" value="SOB86590.1"/>
    <property type="molecule type" value="Genomic_DNA"/>
</dbReference>